<dbReference type="InterPro" id="IPR009229">
    <property type="entry name" value="AgrD"/>
</dbReference>
<evidence type="ECO:0000313" key="1">
    <source>
        <dbReference type="EMBL" id="AFV11945.1"/>
    </source>
</evidence>
<dbReference type="NCBIfam" id="TIGR04223">
    <property type="entry name" value="quorum_AgrD"/>
    <property type="match status" value="1"/>
</dbReference>
<dbReference type="RefSeq" id="WP_015050823.1">
    <property type="nucleotide sequence ID" value="NC_018870.1"/>
</dbReference>
<dbReference type="HOGENOM" id="CLU_3277963_0_0_9"/>
<evidence type="ECO:0008006" key="3">
    <source>
        <dbReference type="Google" id="ProtNLM"/>
    </source>
</evidence>
<dbReference type="EMBL" id="CP003732">
    <property type="protein sequence ID" value="AFV11945.1"/>
    <property type="molecule type" value="Genomic_DNA"/>
</dbReference>
<gene>
    <name evidence="1" type="ordered locus">Tph_c17420</name>
</gene>
<dbReference type="OrthoDB" id="1809708at2"/>
<dbReference type="STRING" id="1089553.Tph_c17420"/>
<dbReference type="Proteomes" id="UP000000467">
    <property type="component" value="Chromosome"/>
</dbReference>
<organism evidence="1 2">
    <name type="scientific">Thermacetogenium phaeum (strain ATCC BAA-254 / DSM 26808 / PB)</name>
    <dbReference type="NCBI Taxonomy" id="1089553"/>
    <lineage>
        <taxon>Bacteria</taxon>
        <taxon>Bacillati</taxon>
        <taxon>Bacillota</taxon>
        <taxon>Clostridia</taxon>
        <taxon>Thermoanaerobacterales</taxon>
        <taxon>Thermoanaerobacteraceae</taxon>
        <taxon>Thermacetogenium</taxon>
    </lineage>
</organism>
<dbReference type="KEGG" id="tpz:Tph_c17420"/>
<proteinExistence type="predicted"/>
<reference evidence="1 2" key="1">
    <citation type="journal article" date="2012" name="BMC Genomics">
        <title>Genome-guided analysis of physiological and morphological traits of the fermentative acetate oxidizer Thermacetogenium phaeum.</title>
        <authorList>
            <person name="Oehler D."/>
            <person name="Poehlein A."/>
            <person name="Leimbach A."/>
            <person name="Muller N."/>
            <person name="Daniel R."/>
            <person name="Gottschalk G."/>
            <person name="Schink B."/>
        </authorList>
    </citation>
    <scope>NUCLEOTIDE SEQUENCE [LARGE SCALE GENOMIC DNA]</scope>
    <source>
        <strain evidence="2">ATCC BAA-254 / DSM 26808 / PB</strain>
    </source>
</reference>
<protein>
    <recommendedName>
        <fullName evidence="3">Cyclic lactone autoinducer peptide</fullName>
    </recommendedName>
</protein>
<keyword evidence="2" id="KW-1185">Reference proteome</keyword>
<dbReference type="AlphaFoldDB" id="K4LJ08"/>
<name>K4LJ08_THEPS</name>
<evidence type="ECO:0000313" key="2">
    <source>
        <dbReference type="Proteomes" id="UP000000467"/>
    </source>
</evidence>
<sequence length="42" mass="4761">MFKTVKTNLLRFASALFLLVAATGASTTCWFHWYQPKVPEKG</sequence>
<accession>K4LJ08</accession>